<dbReference type="Pfam" id="PF07525">
    <property type="entry name" value="SOCS_box"/>
    <property type="match status" value="1"/>
</dbReference>
<dbReference type="PROSITE" id="PS50225">
    <property type="entry name" value="SOCS"/>
    <property type="match status" value="1"/>
</dbReference>
<dbReference type="Gene3D" id="1.10.750.20">
    <property type="entry name" value="SOCS box"/>
    <property type="match status" value="1"/>
</dbReference>
<dbReference type="Gene3D" id="1.25.40.20">
    <property type="entry name" value="Ankyrin repeat-containing domain"/>
    <property type="match status" value="1"/>
</dbReference>
<reference evidence="8" key="1">
    <citation type="submission" date="2025-08" db="UniProtKB">
        <authorList>
            <consortium name="Ensembl"/>
        </authorList>
    </citation>
    <scope>IDENTIFICATION</scope>
</reference>
<feature type="repeat" description="ANK" evidence="6">
    <location>
        <begin position="185"/>
        <end position="217"/>
    </location>
</feature>
<accession>A0A3Q3AHH6</accession>
<proteinExistence type="inferred from homology"/>
<dbReference type="PANTHER" id="PTHR24136:SF18">
    <property type="entry name" value="ANKYRIN REPEAT AND SOCS BOX PROTEIN 5"/>
    <property type="match status" value="1"/>
</dbReference>
<dbReference type="InterPro" id="IPR036770">
    <property type="entry name" value="Ankyrin_rpt-contain_sf"/>
</dbReference>
<evidence type="ECO:0000259" key="7">
    <source>
        <dbReference type="PROSITE" id="PS50225"/>
    </source>
</evidence>
<evidence type="ECO:0000256" key="6">
    <source>
        <dbReference type="PROSITE-ProRule" id="PRU00023"/>
    </source>
</evidence>
<keyword evidence="3" id="KW-0677">Repeat</keyword>
<dbReference type="FunFam" id="1.10.750.20:FF:000001">
    <property type="entry name" value="Ankyrin repeat and SOCS box containing 1"/>
    <property type="match status" value="1"/>
</dbReference>
<feature type="repeat" description="ANK" evidence="6">
    <location>
        <begin position="54"/>
        <end position="86"/>
    </location>
</feature>
<dbReference type="SMART" id="SM00248">
    <property type="entry name" value="ANK"/>
    <property type="match status" value="5"/>
</dbReference>
<dbReference type="GO" id="GO:0035556">
    <property type="term" value="P:intracellular signal transduction"/>
    <property type="evidence" value="ECO:0007669"/>
    <property type="project" value="InterPro"/>
</dbReference>
<dbReference type="SUPFAM" id="SSF158235">
    <property type="entry name" value="SOCS box-like"/>
    <property type="match status" value="1"/>
</dbReference>
<evidence type="ECO:0000256" key="3">
    <source>
        <dbReference type="ARBA" id="ARBA00022737"/>
    </source>
</evidence>
<dbReference type="InterPro" id="IPR051573">
    <property type="entry name" value="Ankyrin-SOCS_box_domain"/>
</dbReference>
<dbReference type="SUPFAM" id="SSF48403">
    <property type="entry name" value="Ankyrin repeat"/>
    <property type="match status" value="1"/>
</dbReference>
<keyword evidence="5 6" id="KW-0040">ANK repeat</keyword>
<reference evidence="8" key="2">
    <citation type="submission" date="2025-09" db="UniProtKB">
        <authorList>
            <consortium name="Ensembl"/>
        </authorList>
    </citation>
    <scope>IDENTIFICATION</scope>
</reference>
<feature type="domain" description="SOCS box" evidence="7">
    <location>
        <begin position="230"/>
        <end position="280"/>
    </location>
</feature>
<dbReference type="Proteomes" id="UP000264800">
    <property type="component" value="Unplaced"/>
</dbReference>
<dbReference type="GeneTree" id="ENSGT00940000159851"/>
<keyword evidence="9" id="KW-1185">Reference proteome</keyword>
<evidence type="ECO:0000256" key="4">
    <source>
        <dbReference type="ARBA" id="ARBA00022786"/>
    </source>
</evidence>
<dbReference type="Ensembl" id="ENSKMAT00000010920.1">
    <property type="protein sequence ID" value="ENSKMAP00000010759.1"/>
    <property type="gene ID" value="ENSKMAG00000008054.1"/>
</dbReference>
<dbReference type="GO" id="GO:0016567">
    <property type="term" value="P:protein ubiquitination"/>
    <property type="evidence" value="ECO:0007669"/>
    <property type="project" value="UniProtKB-UniPathway"/>
</dbReference>
<dbReference type="SMART" id="SM00969">
    <property type="entry name" value="SOCS_box"/>
    <property type="match status" value="1"/>
</dbReference>
<name>A0A3Q3AHH6_KRYMA</name>
<comment type="similarity">
    <text evidence="2">Belongs to the ankyrin SOCS box (ASB) family.</text>
</comment>
<dbReference type="InterPro" id="IPR002110">
    <property type="entry name" value="Ankyrin_rpt"/>
</dbReference>
<evidence type="ECO:0000256" key="1">
    <source>
        <dbReference type="ARBA" id="ARBA00004906"/>
    </source>
</evidence>
<evidence type="ECO:0000256" key="5">
    <source>
        <dbReference type="ARBA" id="ARBA00023043"/>
    </source>
</evidence>
<sequence>MLPCRSYLFQGKPCISQQDNAKLHNAPITPAWLHCTRVLVLNWPGNHANIVTIDHVTPLHEACLSGHVACVRALISVGANVNAATIDGATPLFNCCASGSVGCLELLLQNGAHVYAHHTHFPSALHEASKRGNSQCVDSLLSHGADPDHQLPHMGSPLYVSCVHRHTACSKVLLARGACVNVGRGEDSPLHAAVRQGSADQVSLLLNYGADINLRDGNNQRPVDLAHPVPLCFSLVSPRSLCQLCRLQIRKVVGQNRLKLLPLLPLPSILTHYLEQIQYENDWPTCSTILK</sequence>
<comment type="pathway">
    <text evidence="1">Protein modification; protein ubiquitination.</text>
</comment>
<dbReference type="GO" id="GO:0045732">
    <property type="term" value="P:positive regulation of protein catabolic process"/>
    <property type="evidence" value="ECO:0007669"/>
    <property type="project" value="TreeGrafter"/>
</dbReference>
<dbReference type="InterPro" id="IPR001496">
    <property type="entry name" value="SOCS_box"/>
</dbReference>
<protein>
    <submittedName>
        <fullName evidence="8">Ankyrin repeat and SOCS box protein 5-like</fullName>
    </submittedName>
</protein>
<organism evidence="8 9">
    <name type="scientific">Kryptolebias marmoratus</name>
    <name type="common">Mangrove killifish</name>
    <name type="synonym">Rivulus marmoratus</name>
    <dbReference type="NCBI Taxonomy" id="37003"/>
    <lineage>
        <taxon>Eukaryota</taxon>
        <taxon>Metazoa</taxon>
        <taxon>Chordata</taxon>
        <taxon>Craniata</taxon>
        <taxon>Vertebrata</taxon>
        <taxon>Euteleostomi</taxon>
        <taxon>Actinopterygii</taxon>
        <taxon>Neopterygii</taxon>
        <taxon>Teleostei</taxon>
        <taxon>Neoteleostei</taxon>
        <taxon>Acanthomorphata</taxon>
        <taxon>Ovalentaria</taxon>
        <taxon>Atherinomorphae</taxon>
        <taxon>Cyprinodontiformes</taxon>
        <taxon>Rivulidae</taxon>
        <taxon>Kryptolebias</taxon>
    </lineage>
</organism>
<dbReference type="InterPro" id="IPR036036">
    <property type="entry name" value="SOCS_box-like_dom_sf"/>
</dbReference>
<evidence type="ECO:0000256" key="2">
    <source>
        <dbReference type="ARBA" id="ARBA00005949"/>
    </source>
</evidence>
<feature type="repeat" description="ANK" evidence="6">
    <location>
        <begin position="87"/>
        <end position="119"/>
    </location>
</feature>
<keyword evidence="4" id="KW-0833">Ubl conjugation pathway</keyword>
<evidence type="ECO:0000313" key="9">
    <source>
        <dbReference type="Proteomes" id="UP000264800"/>
    </source>
</evidence>
<feature type="repeat" description="ANK" evidence="6">
    <location>
        <begin position="120"/>
        <end position="148"/>
    </location>
</feature>
<dbReference type="PROSITE" id="PS50297">
    <property type="entry name" value="ANK_REP_REGION"/>
    <property type="match status" value="3"/>
</dbReference>
<dbReference type="UniPathway" id="UPA00143"/>
<dbReference type="Pfam" id="PF12796">
    <property type="entry name" value="Ank_2"/>
    <property type="match status" value="2"/>
</dbReference>
<evidence type="ECO:0000313" key="8">
    <source>
        <dbReference type="Ensembl" id="ENSKMAP00000010759.1"/>
    </source>
</evidence>
<dbReference type="AlphaFoldDB" id="A0A3Q3AHH6"/>
<dbReference type="PROSITE" id="PS50088">
    <property type="entry name" value="ANK_REPEAT"/>
    <property type="match status" value="4"/>
</dbReference>
<dbReference type="PANTHER" id="PTHR24136">
    <property type="entry name" value="SOWAH (DROSOPHILA) HOMOLOG"/>
    <property type="match status" value="1"/>
</dbReference>